<comment type="similarity">
    <text evidence="2">Belongs to the glycosyl hydrolase 16 family.</text>
</comment>
<sequence length="753" mass="79350">MPTPSVTWTEQFAGTALDLDGYAISFDDEFDDLSITTGVTQGAWFSGVHSDFGSASFARGPNALDPFSVSDGVLTIRMLQKDGVWQSGLLQSVDSSSQGFKQAYGYFEMKAKFPDGAGAWPAFWLISDESTTDPTAARVEIDTVEAYSGDPTGLHTTIHYTPGKSTSDLPSKTAGGNYERVSASMFDGRFHTYGTMITPQWITTYFDGKEVARVAASDYSKTPFYMILNLAMSEEGSKDPHAVYDMNVDYVRVYSNPTVTTQAAYGTSGNDDLTGTAGKDIMDGQQGADRMAGGSGDDIYYVDNVGDKVVEAVASGTDYVFSSVNYTLPNEVENLTLIGGANITGRGNDYSNLVTGNDGDNYLLGLGGSDTLIGGKGNDILDGGIGADMMNGGLGDDIYFVDNVNDLITESANQGWDIVRASVDFRQAGQSLERIQLEGSANISAYGDSQNNVLIGNAANNVLDGGVGADTMTGGKGDDTYYVDNLADKAIEKIGEGNDILYSTIGYSLQGTNIEALFLVGDANIVASGSDGNDRLYGNDGNNILYGQAGSDFMAGGKGNDTYYVDNVGDRVIENTGEGNDTVYATIGFSASGQSIETIVLLSGKAIGAIGSASDNSIYGNDMTNSLDGGDGNDVLYGRLGNDILIGGSGDDIFVFDTAVSYTNIDNILDFNSGQDKIHLSQRAFAGMAGPGVLNSKYFQVGTKAATADSHVLYDPIKGNLLYDPDGSGPLGTTPFAHVEPGTLIFASDFLMI</sequence>
<protein>
    <submittedName>
        <fullName evidence="8">Family 16 glycosylhydrolase</fullName>
    </submittedName>
</protein>
<keyword evidence="4" id="KW-0677">Repeat</keyword>
<dbReference type="InterPro" id="IPR013320">
    <property type="entry name" value="ConA-like_dom_sf"/>
</dbReference>
<proteinExistence type="inferred from homology"/>
<evidence type="ECO:0000256" key="2">
    <source>
        <dbReference type="ARBA" id="ARBA00006865"/>
    </source>
</evidence>
<keyword evidence="6" id="KW-0472">Membrane</keyword>
<evidence type="ECO:0000256" key="3">
    <source>
        <dbReference type="ARBA" id="ARBA00022656"/>
    </source>
</evidence>
<dbReference type="Gene3D" id="2.60.120.200">
    <property type="match status" value="1"/>
</dbReference>
<dbReference type="SUPFAM" id="SSF51120">
    <property type="entry name" value="beta-Roll"/>
    <property type="match status" value="3"/>
</dbReference>
<dbReference type="InterPro" id="IPR001343">
    <property type="entry name" value="Hemolysn_Ca-bd"/>
</dbReference>
<dbReference type="RefSeq" id="WP_303545063.1">
    <property type="nucleotide sequence ID" value="NZ_JAUOTP010000009.1"/>
</dbReference>
<dbReference type="Pfam" id="PF00722">
    <property type="entry name" value="Glyco_hydro_16"/>
    <property type="match status" value="1"/>
</dbReference>
<evidence type="ECO:0000256" key="4">
    <source>
        <dbReference type="ARBA" id="ARBA00022737"/>
    </source>
</evidence>
<evidence type="ECO:0000256" key="1">
    <source>
        <dbReference type="ARBA" id="ARBA00004370"/>
    </source>
</evidence>
<dbReference type="CDD" id="cd08023">
    <property type="entry name" value="GH16_laminarinase_like"/>
    <property type="match status" value="1"/>
</dbReference>
<comment type="subcellular location">
    <subcellularLocation>
        <location evidence="1">Membrane</location>
    </subcellularLocation>
</comment>
<evidence type="ECO:0000313" key="8">
    <source>
        <dbReference type="EMBL" id="MDO6416079.1"/>
    </source>
</evidence>
<dbReference type="SUPFAM" id="SSF49899">
    <property type="entry name" value="Concanavalin A-like lectins/glucanases"/>
    <property type="match status" value="1"/>
</dbReference>
<gene>
    <name evidence="8" type="ORF">Q4F19_16955</name>
</gene>
<dbReference type="Proteomes" id="UP001169764">
    <property type="component" value="Unassembled WGS sequence"/>
</dbReference>
<dbReference type="PROSITE" id="PS51762">
    <property type="entry name" value="GH16_2"/>
    <property type="match status" value="1"/>
</dbReference>
<dbReference type="InterPro" id="IPR050546">
    <property type="entry name" value="Glycosyl_Hydrlase_16"/>
</dbReference>
<reference evidence="8" key="1">
    <citation type="submission" date="2023-07" db="EMBL/GenBank/DDBJ databases">
        <authorList>
            <person name="Kim M."/>
        </authorList>
    </citation>
    <scope>NUCLEOTIDE SEQUENCE</scope>
    <source>
        <strain evidence="8">BIUV-7</strain>
    </source>
</reference>
<dbReference type="InterPro" id="IPR003995">
    <property type="entry name" value="RTX_toxin_determinant-A"/>
</dbReference>
<evidence type="ECO:0000259" key="7">
    <source>
        <dbReference type="PROSITE" id="PS51762"/>
    </source>
</evidence>
<dbReference type="PRINTS" id="PR01488">
    <property type="entry name" value="RTXTOXINA"/>
</dbReference>
<dbReference type="InterPro" id="IPR000757">
    <property type="entry name" value="Beta-glucanase-like"/>
</dbReference>
<evidence type="ECO:0000313" key="9">
    <source>
        <dbReference type="Proteomes" id="UP001169764"/>
    </source>
</evidence>
<evidence type="ECO:0000256" key="6">
    <source>
        <dbReference type="ARBA" id="ARBA00023136"/>
    </source>
</evidence>
<keyword evidence="5" id="KW-0843">Virulence</keyword>
<comment type="caution">
    <text evidence="8">The sequence shown here is derived from an EMBL/GenBank/DDBJ whole genome shotgun (WGS) entry which is preliminary data.</text>
</comment>
<dbReference type="PANTHER" id="PTHR10963">
    <property type="entry name" value="GLYCOSYL HYDROLASE-RELATED"/>
    <property type="match status" value="1"/>
</dbReference>
<evidence type="ECO:0000256" key="5">
    <source>
        <dbReference type="ARBA" id="ARBA00023026"/>
    </source>
</evidence>
<dbReference type="InterPro" id="IPR018511">
    <property type="entry name" value="Hemolysin-typ_Ca-bd_CS"/>
</dbReference>
<name>A0ABT8YCL0_9SPHN</name>
<dbReference type="EMBL" id="JAUOTP010000009">
    <property type="protein sequence ID" value="MDO6416079.1"/>
    <property type="molecule type" value="Genomic_DNA"/>
</dbReference>
<dbReference type="PANTHER" id="PTHR10963:SF55">
    <property type="entry name" value="GLYCOSIDE HYDROLASE FAMILY 16 PROTEIN"/>
    <property type="match status" value="1"/>
</dbReference>
<dbReference type="Gene3D" id="2.150.10.10">
    <property type="entry name" value="Serralysin-like metalloprotease, C-terminal"/>
    <property type="match status" value="4"/>
</dbReference>
<accession>A0ABT8YCL0</accession>
<dbReference type="InterPro" id="IPR011049">
    <property type="entry name" value="Serralysin-like_metalloprot_C"/>
</dbReference>
<organism evidence="8 9">
    <name type="scientific">Sphingomonas natans</name>
    <dbReference type="NCBI Taxonomy" id="3063330"/>
    <lineage>
        <taxon>Bacteria</taxon>
        <taxon>Pseudomonadati</taxon>
        <taxon>Pseudomonadota</taxon>
        <taxon>Alphaproteobacteria</taxon>
        <taxon>Sphingomonadales</taxon>
        <taxon>Sphingomonadaceae</taxon>
        <taxon>Sphingomonas</taxon>
    </lineage>
</organism>
<dbReference type="PRINTS" id="PR00313">
    <property type="entry name" value="CABNDNGRPT"/>
</dbReference>
<keyword evidence="3" id="KW-0800">Toxin</keyword>
<feature type="domain" description="GH16" evidence="7">
    <location>
        <begin position="1"/>
        <end position="259"/>
    </location>
</feature>
<dbReference type="PROSITE" id="PS00330">
    <property type="entry name" value="HEMOLYSIN_CALCIUM"/>
    <property type="match status" value="2"/>
</dbReference>
<dbReference type="Pfam" id="PF00353">
    <property type="entry name" value="HemolysinCabind"/>
    <property type="match status" value="5"/>
</dbReference>
<keyword evidence="9" id="KW-1185">Reference proteome</keyword>